<dbReference type="GO" id="GO:0070507">
    <property type="term" value="P:regulation of microtubule cytoskeleton organization"/>
    <property type="evidence" value="ECO:0007669"/>
    <property type="project" value="UniProtKB-ARBA"/>
</dbReference>
<evidence type="ECO:0000256" key="5">
    <source>
        <dbReference type="ARBA" id="ARBA00023054"/>
    </source>
</evidence>
<evidence type="ECO:0000256" key="3">
    <source>
        <dbReference type="ARBA" id="ARBA00022490"/>
    </source>
</evidence>
<dbReference type="GO" id="GO:0005930">
    <property type="term" value="C:axoneme"/>
    <property type="evidence" value="ECO:0007669"/>
    <property type="project" value="UniProtKB-SubCell"/>
</dbReference>
<evidence type="ECO:0000313" key="12">
    <source>
        <dbReference type="Proteomes" id="UP001530315"/>
    </source>
</evidence>
<comment type="similarity">
    <text evidence="8">Belongs to the TRAF3IP1 family.</text>
</comment>
<dbReference type="Gene3D" id="1.10.418.50">
    <property type="entry name" value="Microtubule-binding protein MIP-T3"/>
    <property type="match status" value="2"/>
</dbReference>
<dbReference type="PANTHER" id="PTHR31363:SF0">
    <property type="entry name" value="TRAF3-INTERACTING PROTEIN 1"/>
    <property type="match status" value="1"/>
</dbReference>
<keyword evidence="4" id="KW-0970">Cilium biogenesis/degradation</keyword>
<feature type="domain" description="TRAF3-interacting protein 1 N-terminal" evidence="10">
    <location>
        <begin position="147"/>
        <end position="258"/>
    </location>
</feature>
<name>A0ABD3QLA1_9STRA</name>
<dbReference type="Proteomes" id="UP001530315">
    <property type="component" value="Unassembled WGS sequence"/>
</dbReference>
<dbReference type="Pfam" id="PF10243">
    <property type="entry name" value="MIP-T3"/>
    <property type="match status" value="2"/>
</dbReference>
<dbReference type="GO" id="GO:0030030">
    <property type="term" value="P:cell projection organization"/>
    <property type="evidence" value="ECO:0007669"/>
    <property type="project" value="UniProtKB-KW"/>
</dbReference>
<feature type="domain" description="TRAF3-interacting protein 1 N-terminal" evidence="10">
    <location>
        <begin position="12"/>
        <end position="86"/>
    </location>
</feature>
<accession>A0ABD3QLA1</accession>
<evidence type="ECO:0000256" key="9">
    <source>
        <dbReference type="ARBA" id="ARBA00070492"/>
    </source>
</evidence>
<dbReference type="InterPro" id="IPR042576">
    <property type="entry name" value="TRAF3IP1_N_sf"/>
</dbReference>
<evidence type="ECO:0000256" key="7">
    <source>
        <dbReference type="ARBA" id="ARBA00023273"/>
    </source>
</evidence>
<dbReference type="InterPro" id="IPR040468">
    <property type="entry name" value="TRAF3IP1_N"/>
</dbReference>
<organism evidence="11 12">
    <name type="scientific">Stephanodiscus triporus</name>
    <dbReference type="NCBI Taxonomy" id="2934178"/>
    <lineage>
        <taxon>Eukaryota</taxon>
        <taxon>Sar</taxon>
        <taxon>Stramenopiles</taxon>
        <taxon>Ochrophyta</taxon>
        <taxon>Bacillariophyta</taxon>
        <taxon>Coscinodiscophyceae</taxon>
        <taxon>Thalassiosirophycidae</taxon>
        <taxon>Stephanodiscales</taxon>
        <taxon>Stephanodiscaceae</taxon>
        <taxon>Stephanodiscus</taxon>
    </lineage>
</organism>
<keyword evidence="12" id="KW-1185">Reference proteome</keyword>
<dbReference type="GO" id="GO:0048731">
    <property type="term" value="P:system development"/>
    <property type="evidence" value="ECO:0007669"/>
    <property type="project" value="UniProtKB-ARBA"/>
</dbReference>
<evidence type="ECO:0000256" key="4">
    <source>
        <dbReference type="ARBA" id="ARBA00022794"/>
    </source>
</evidence>
<evidence type="ECO:0000256" key="1">
    <source>
        <dbReference type="ARBA" id="ARBA00004120"/>
    </source>
</evidence>
<dbReference type="InterPro" id="IPR018799">
    <property type="entry name" value="TRAF3IP1"/>
</dbReference>
<keyword evidence="3" id="KW-0963">Cytoplasm</keyword>
<dbReference type="FunFam" id="1.10.418.50:FF:000001">
    <property type="entry name" value="TRAF3-interacting protein 1 isoform X1"/>
    <property type="match status" value="1"/>
</dbReference>
<dbReference type="AlphaFoldDB" id="A0ABD3QLA1"/>
<dbReference type="PANTHER" id="PTHR31363">
    <property type="entry name" value="TRAF3-INTERACTING PROTEIN 1"/>
    <property type="match status" value="1"/>
</dbReference>
<dbReference type="GO" id="GO:0048513">
    <property type="term" value="P:animal organ development"/>
    <property type="evidence" value="ECO:0007669"/>
    <property type="project" value="UniProtKB-ARBA"/>
</dbReference>
<keyword evidence="7" id="KW-0966">Cell projection</keyword>
<evidence type="ECO:0000256" key="6">
    <source>
        <dbReference type="ARBA" id="ARBA00023212"/>
    </source>
</evidence>
<comment type="subcellular location">
    <subcellularLocation>
        <location evidence="2">Cytoplasm</location>
        <location evidence="2">Cytoskeleton</location>
        <location evidence="2">Cilium axoneme</location>
    </subcellularLocation>
    <subcellularLocation>
        <location evidence="1">Cytoplasm</location>
        <location evidence="1">Cytoskeleton</location>
        <location evidence="1">Cilium basal body</location>
    </subcellularLocation>
</comment>
<proteinExistence type="inferred from homology"/>
<comment type="caution">
    <text evidence="11">The sequence shown here is derived from an EMBL/GenBank/DDBJ whole genome shotgun (WGS) entry which is preliminary data.</text>
</comment>
<keyword evidence="5" id="KW-0175">Coiled coil</keyword>
<evidence type="ECO:0000256" key="8">
    <source>
        <dbReference type="ARBA" id="ARBA00043971"/>
    </source>
</evidence>
<evidence type="ECO:0000313" key="11">
    <source>
        <dbReference type="EMBL" id="KAL3800759.1"/>
    </source>
</evidence>
<evidence type="ECO:0000256" key="2">
    <source>
        <dbReference type="ARBA" id="ARBA00004430"/>
    </source>
</evidence>
<reference evidence="11 12" key="1">
    <citation type="submission" date="2024-10" db="EMBL/GenBank/DDBJ databases">
        <title>Updated reference genomes for cyclostephanoid diatoms.</title>
        <authorList>
            <person name="Roberts W.R."/>
            <person name="Alverson A.J."/>
        </authorList>
    </citation>
    <scope>NUCLEOTIDE SEQUENCE [LARGE SCALE GENOMIC DNA]</scope>
    <source>
        <strain evidence="11 12">AJA276-08</strain>
    </source>
</reference>
<dbReference type="EMBL" id="JALLAZ020000209">
    <property type="protein sequence ID" value="KAL3800759.1"/>
    <property type="molecule type" value="Genomic_DNA"/>
</dbReference>
<sequence>MDISPFSRSPPLNATGFPNGFFTTEELDSSMFKDDKKAKMSFLNKLIHLVNVGIGSALEVSSSQIVAGLEPLNTNRLLITFGRIATDENIARHDLVQHCLNGKGIDEFHQRQNTPCSIQPENPPPKEEAIDVIDSFLERIKGCNDDVEQTRTMISKVIDKPKCTDALLGKPPFRFIHDIITEIGRTTQFDLCQIFSDDELISSNVSEKGPKLQFCEKLITFLERCLEIPINVKPAKIISGLDPERTRYLLQLFTVVATTKDLKMAASEEINDQCSLLVQEEKENASPTKDKVAHEAPLTPSLANLKVRPATARGARPSVIKEREIKSIKATDFGKPAANTIKDEVGCEFEGFPGAAMPGRETIPNRLHHSLNENSTYIDFQSLSRAINHISQLTASFDFQSLADNVEKMTNERSRWIAEQNIE</sequence>
<keyword evidence="6" id="KW-0206">Cytoskeleton</keyword>
<evidence type="ECO:0000259" key="10">
    <source>
        <dbReference type="Pfam" id="PF10243"/>
    </source>
</evidence>
<protein>
    <recommendedName>
        <fullName evidence="9">TRAF3-interacting protein 1</fullName>
    </recommendedName>
</protein>
<gene>
    <name evidence="11" type="ORF">ACHAW5_002473</name>
</gene>